<protein>
    <submittedName>
        <fullName evidence="1">Uncharacterized protein</fullName>
    </submittedName>
</protein>
<evidence type="ECO:0000313" key="2">
    <source>
        <dbReference type="Proteomes" id="UP000824120"/>
    </source>
</evidence>
<accession>A0A9J5Z928</accession>
<comment type="caution">
    <text evidence="1">The sequence shown here is derived from an EMBL/GenBank/DDBJ whole genome shotgun (WGS) entry which is preliminary data.</text>
</comment>
<dbReference type="EMBL" id="JACXVP010000004">
    <property type="protein sequence ID" value="KAG5609515.1"/>
    <property type="molecule type" value="Genomic_DNA"/>
</dbReference>
<name>A0A9J5Z928_SOLCO</name>
<dbReference type="PANTHER" id="PTHR31549">
    <property type="entry name" value="PROTEIN, PUTATIVE (DUF247)-RELATED-RELATED"/>
    <property type="match status" value="1"/>
</dbReference>
<evidence type="ECO:0000313" key="1">
    <source>
        <dbReference type="EMBL" id="KAG5609515.1"/>
    </source>
</evidence>
<keyword evidence="2" id="KW-1185">Reference proteome</keyword>
<organism evidence="1 2">
    <name type="scientific">Solanum commersonii</name>
    <name type="common">Commerson's wild potato</name>
    <name type="synonym">Commerson's nightshade</name>
    <dbReference type="NCBI Taxonomy" id="4109"/>
    <lineage>
        <taxon>Eukaryota</taxon>
        <taxon>Viridiplantae</taxon>
        <taxon>Streptophyta</taxon>
        <taxon>Embryophyta</taxon>
        <taxon>Tracheophyta</taxon>
        <taxon>Spermatophyta</taxon>
        <taxon>Magnoliopsida</taxon>
        <taxon>eudicotyledons</taxon>
        <taxon>Gunneridae</taxon>
        <taxon>Pentapetalae</taxon>
        <taxon>asterids</taxon>
        <taxon>lamiids</taxon>
        <taxon>Solanales</taxon>
        <taxon>Solanaceae</taxon>
        <taxon>Solanoideae</taxon>
        <taxon>Solaneae</taxon>
        <taxon>Solanum</taxon>
    </lineage>
</organism>
<dbReference type="InterPro" id="IPR004158">
    <property type="entry name" value="DUF247_pln"/>
</dbReference>
<proteinExistence type="predicted"/>
<dbReference type="PANTHER" id="PTHR31549:SF258">
    <property type="match status" value="1"/>
</dbReference>
<reference evidence="1 2" key="1">
    <citation type="submission" date="2020-09" db="EMBL/GenBank/DDBJ databases">
        <title>De no assembly of potato wild relative species, Solanum commersonii.</title>
        <authorList>
            <person name="Cho K."/>
        </authorList>
    </citation>
    <scope>NUCLEOTIDE SEQUENCE [LARGE SCALE GENOMIC DNA]</scope>
    <source>
        <strain evidence="1">LZ3.2</strain>
        <tissue evidence="1">Leaf</tissue>
    </source>
</reference>
<gene>
    <name evidence="1" type="ORF">H5410_020796</name>
</gene>
<dbReference type="Pfam" id="PF03140">
    <property type="entry name" value="DUF247"/>
    <property type="match status" value="1"/>
</dbReference>
<dbReference type="AlphaFoldDB" id="A0A9J5Z928"/>
<sequence>MSLEFEMLDITIPRQQTISRKREIPKVPLFMRIDSQKSDDYDPKVVSLGPYHHGKLELNFVEDFKPKALRNVHSRNDIDEFTSCYLEEFVNKYNDYEFARVMPLDACFILNDIKISTRSTLNSASKQSKTIKHLGNAVYLVTRRNLYLLENQVPFHVLKLWVKLRYDDDQGGGNHSFEEKVKSYCSQMFFDKKEDIIMKENTIIETDPPHLLEVFHRVLVNGSDNEANATQSRSYDFIFDYFRNCWRKNHVSHRSGLLTNMFRSVMDLKSKGIHFKPSGIDSLKGVRFTSHYYYEKLKLQCWYVSTCTKVFFMNMVAYELCPNGPIDRAVGVIHKFLEITSDLVKELREEKIMFNTLGNDPLLFKNVKRNIQEHYNSKGKTWIAKLIDTYFNS</sequence>
<dbReference type="OrthoDB" id="1849062at2759"/>
<dbReference type="Proteomes" id="UP000824120">
    <property type="component" value="Chromosome 4"/>
</dbReference>